<evidence type="ECO:0000313" key="2">
    <source>
        <dbReference type="Proteomes" id="UP000027238"/>
    </source>
</evidence>
<sequence length="110" mass="12005">MAQRQTWASSIFTLATNVLVWPYSRTASLASKERIEVLCQASIWFRDAFIDSSLGTCIVSSSAQTPIFVSPPQSLPPPPPFPGDGRITTLWFRTAALCPPLVPSGPLAQW</sequence>
<evidence type="ECO:0000313" key="1">
    <source>
        <dbReference type="EMBL" id="KDN60071.1"/>
    </source>
</evidence>
<reference evidence="2" key="1">
    <citation type="journal article" date="2014" name="Genome Announc.">
        <title>Draft genome sequence of Colletotrichum sublineola, a destructive pathogen of cultivated sorghum.</title>
        <authorList>
            <person name="Baroncelli R."/>
            <person name="Sanz-Martin J.M."/>
            <person name="Rech G.E."/>
            <person name="Sukno S.A."/>
            <person name="Thon M.R."/>
        </authorList>
    </citation>
    <scope>NUCLEOTIDE SEQUENCE [LARGE SCALE GENOMIC DNA]</scope>
    <source>
        <strain evidence="2">TX430BB</strain>
    </source>
</reference>
<organism evidence="1 2">
    <name type="scientific">Colletotrichum sublineola</name>
    <name type="common">Sorghum anthracnose fungus</name>
    <dbReference type="NCBI Taxonomy" id="1173701"/>
    <lineage>
        <taxon>Eukaryota</taxon>
        <taxon>Fungi</taxon>
        <taxon>Dikarya</taxon>
        <taxon>Ascomycota</taxon>
        <taxon>Pezizomycotina</taxon>
        <taxon>Sordariomycetes</taxon>
        <taxon>Hypocreomycetidae</taxon>
        <taxon>Glomerellales</taxon>
        <taxon>Glomerellaceae</taxon>
        <taxon>Colletotrichum</taxon>
        <taxon>Colletotrichum graminicola species complex</taxon>
    </lineage>
</organism>
<proteinExistence type="predicted"/>
<comment type="caution">
    <text evidence="1">The sequence shown here is derived from an EMBL/GenBank/DDBJ whole genome shotgun (WGS) entry which is preliminary data.</text>
</comment>
<protein>
    <submittedName>
        <fullName evidence="1">Uncharacterized protein</fullName>
    </submittedName>
</protein>
<dbReference type="HOGENOM" id="CLU_2170927_0_0_1"/>
<dbReference type="Proteomes" id="UP000027238">
    <property type="component" value="Unassembled WGS sequence"/>
</dbReference>
<dbReference type="EMBL" id="JMSE01001550">
    <property type="protein sequence ID" value="KDN60071.1"/>
    <property type="molecule type" value="Genomic_DNA"/>
</dbReference>
<keyword evidence="2" id="KW-1185">Reference proteome</keyword>
<gene>
    <name evidence="1" type="ORF">CSUB01_10938</name>
</gene>
<accession>A0A066X2V6</accession>
<dbReference type="AlphaFoldDB" id="A0A066X2V6"/>
<name>A0A066X2V6_COLSU</name>